<dbReference type="RefSeq" id="WP_318650063.1">
    <property type="nucleotide sequence ID" value="NZ_CP137852.1"/>
</dbReference>
<keyword evidence="1" id="KW-0902">Two-component regulatory system</keyword>
<evidence type="ECO:0000256" key="2">
    <source>
        <dbReference type="PROSITE-ProRule" id="PRU00110"/>
    </source>
</evidence>
<dbReference type="InterPro" id="IPR036641">
    <property type="entry name" value="HPT_dom_sf"/>
</dbReference>
<evidence type="ECO:0000256" key="1">
    <source>
        <dbReference type="ARBA" id="ARBA00023012"/>
    </source>
</evidence>
<reference evidence="4 5" key="1">
    <citation type="submission" date="2023-11" db="EMBL/GenBank/DDBJ databases">
        <title>Arctic aerobic anoxygenic photoheterotroph Sediminicoccus rosea KRV36 adapts its photosynthesis to long days of polar summer.</title>
        <authorList>
            <person name="Tomasch J."/>
            <person name="Kopejtka K."/>
            <person name="Bily T."/>
            <person name="Gardiner A.T."/>
            <person name="Gardian Z."/>
            <person name="Shivaramu S."/>
            <person name="Koblizek M."/>
            <person name="Engelhardt F."/>
            <person name="Kaftan D."/>
        </authorList>
    </citation>
    <scope>NUCLEOTIDE SEQUENCE [LARGE SCALE GENOMIC DNA]</scope>
    <source>
        <strain evidence="4 5">R-30</strain>
    </source>
</reference>
<accession>A0ABZ0PK35</accession>
<protein>
    <submittedName>
        <fullName evidence="4">Hpt domain-containing protein</fullName>
    </submittedName>
</protein>
<dbReference type="Pfam" id="PF01627">
    <property type="entry name" value="Hpt"/>
    <property type="match status" value="1"/>
</dbReference>
<dbReference type="Proteomes" id="UP001305521">
    <property type="component" value="Chromosome"/>
</dbReference>
<evidence type="ECO:0000313" key="5">
    <source>
        <dbReference type="Proteomes" id="UP001305521"/>
    </source>
</evidence>
<keyword evidence="5" id="KW-1185">Reference proteome</keyword>
<proteinExistence type="predicted"/>
<evidence type="ECO:0000313" key="4">
    <source>
        <dbReference type="EMBL" id="WPB86086.1"/>
    </source>
</evidence>
<dbReference type="SUPFAM" id="SSF47226">
    <property type="entry name" value="Histidine-containing phosphotransfer domain, HPT domain"/>
    <property type="match status" value="1"/>
</dbReference>
<dbReference type="Gene3D" id="1.20.120.160">
    <property type="entry name" value="HPT domain"/>
    <property type="match status" value="1"/>
</dbReference>
<keyword evidence="2" id="KW-0597">Phosphoprotein</keyword>
<sequence>MSALDPEVANQLAEDLPPDVFRTIISTFEEDLTRLAQELAAAAQAGDQQGYERAAHSLAGAAAAVGAVGLEREARIAMDHRQPVPPQEVLPRLLTEAKAALQALHALIH</sequence>
<dbReference type="EMBL" id="CP137852">
    <property type="protein sequence ID" value="WPB86086.1"/>
    <property type="molecule type" value="Genomic_DNA"/>
</dbReference>
<evidence type="ECO:0000259" key="3">
    <source>
        <dbReference type="PROSITE" id="PS50894"/>
    </source>
</evidence>
<name>A0ABZ0PK35_9PROT</name>
<organism evidence="4 5">
    <name type="scientific">Sediminicoccus rosea</name>
    <dbReference type="NCBI Taxonomy" id="1225128"/>
    <lineage>
        <taxon>Bacteria</taxon>
        <taxon>Pseudomonadati</taxon>
        <taxon>Pseudomonadota</taxon>
        <taxon>Alphaproteobacteria</taxon>
        <taxon>Acetobacterales</taxon>
        <taxon>Roseomonadaceae</taxon>
        <taxon>Sediminicoccus</taxon>
    </lineage>
</organism>
<dbReference type="PROSITE" id="PS50894">
    <property type="entry name" value="HPT"/>
    <property type="match status" value="1"/>
</dbReference>
<dbReference type="InterPro" id="IPR008207">
    <property type="entry name" value="Sig_transdc_His_kin_Hpt_dom"/>
</dbReference>
<feature type="modified residue" description="Phosphohistidine" evidence="2">
    <location>
        <position position="56"/>
    </location>
</feature>
<feature type="domain" description="HPt" evidence="3">
    <location>
        <begin position="17"/>
        <end position="107"/>
    </location>
</feature>
<gene>
    <name evidence="4" type="ORF">R9Z33_04255</name>
</gene>